<feature type="region of interest" description="Disordered" evidence="1">
    <location>
        <begin position="1"/>
        <end position="29"/>
    </location>
</feature>
<feature type="compositionally biased region" description="Basic and acidic residues" evidence="1">
    <location>
        <begin position="162"/>
        <end position="173"/>
    </location>
</feature>
<feature type="non-terminal residue" evidence="2">
    <location>
        <position position="280"/>
    </location>
</feature>
<feature type="region of interest" description="Disordered" evidence="1">
    <location>
        <begin position="131"/>
        <end position="173"/>
    </location>
</feature>
<reference evidence="2 3" key="1">
    <citation type="journal article" date="2014" name="Mol. Plant">
        <title>Chromosome Scale Genome Assembly and Transcriptome Profiling of Nannochloropsis gaditana in Nitrogen Depletion.</title>
        <authorList>
            <person name="Corteggiani Carpinelli E."/>
            <person name="Telatin A."/>
            <person name="Vitulo N."/>
            <person name="Forcato C."/>
            <person name="D'Angelo M."/>
            <person name="Schiavon R."/>
            <person name="Vezzi A."/>
            <person name="Giacometti G.M."/>
            <person name="Morosinotto T."/>
            <person name="Valle G."/>
        </authorList>
    </citation>
    <scope>NUCLEOTIDE SEQUENCE [LARGE SCALE GENOMIC DNA]</scope>
    <source>
        <strain evidence="2 3">B-31</strain>
    </source>
</reference>
<feature type="compositionally biased region" description="Pro residues" evidence="1">
    <location>
        <begin position="210"/>
        <end position="223"/>
    </location>
</feature>
<accession>W7TDX4</accession>
<evidence type="ECO:0000256" key="1">
    <source>
        <dbReference type="SAM" id="MobiDB-lite"/>
    </source>
</evidence>
<feature type="region of interest" description="Disordered" evidence="1">
    <location>
        <begin position="198"/>
        <end position="280"/>
    </location>
</feature>
<comment type="caution">
    <text evidence="2">The sequence shown here is derived from an EMBL/GenBank/DDBJ whole genome shotgun (WGS) entry which is preliminary data.</text>
</comment>
<proteinExistence type="predicted"/>
<feature type="region of interest" description="Disordered" evidence="1">
    <location>
        <begin position="55"/>
        <end position="75"/>
    </location>
</feature>
<dbReference type="Proteomes" id="UP000019335">
    <property type="component" value="Chromosome 12"/>
</dbReference>
<organism evidence="2 3">
    <name type="scientific">Nannochloropsis gaditana</name>
    <dbReference type="NCBI Taxonomy" id="72520"/>
    <lineage>
        <taxon>Eukaryota</taxon>
        <taxon>Sar</taxon>
        <taxon>Stramenopiles</taxon>
        <taxon>Ochrophyta</taxon>
        <taxon>Eustigmatophyceae</taxon>
        <taxon>Eustigmatales</taxon>
        <taxon>Monodopsidaceae</taxon>
        <taxon>Nannochloropsis</taxon>
    </lineage>
</organism>
<dbReference type="AlphaFoldDB" id="W7TDX4"/>
<sequence>MHTGISKPARARRRRTSTSPPPSSFLPPNRAKPSSFLLLILSFCISCTSAAKSNLGLQQSRPSGSSGIVKPNIGPRSSTFLPPPWFTFTSATLRTKHSSCPPSPWYLKLPTLCLWLLPPSTTRQHHLAPPLCTPSLTPPPGPSPLSLNVSSGNTTGSLPLPSKKDLRKPAGREDADTVPFLASASLVDRILALRQVREAAARPPSTSSSPLPPPPAPPLPSPKPANTKPGPSRRFGTGVGIPTGWKGPSGGIGGRTGVFVPSTGSLFLPGFDPQAGREGG</sequence>
<protein>
    <submittedName>
        <fullName evidence="2">Uncharacterized protein</fullName>
    </submittedName>
</protein>
<name>W7TDX4_9STRA</name>
<keyword evidence="3" id="KW-1185">Reference proteome</keyword>
<evidence type="ECO:0000313" key="2">
    <source>
        <dbReference type="EMBL" id="EWM25185.1"/>
    </source>
</evidence>
<dbReference type="EMBL" id="AZIL01001035">
    <property type="protein sequence ID" value="EWM25185.1"/>
    <property type="molecule type" value="Genomic_DNA"/>
</dbReference>
<gene>
    <name evidence="2" type="ORF">Naga_100146g1</name>
</gene>
<evidence type="ECO:0000313" key="3">
    <source>
        <dbReference type="Proteomes" id="UP000019335"/>
    </source>
</evidence>
<feature type="compositionally biased region" description="Gly residues" evidence="1">
    <location>
        <begin position="237"/>
        <end position="256"/>
    </location>
</feature>
<feature type="compositionally biased region" description="Polar residues" evidence="1">
    <location>
        <begin position="55"/>
        <end position="66"/>
    </location>
</feature>